<dbReference type="KEGG" id="knv:Pan216_05400"/>
<sequence>MITIPILRWGKPYDSLEKEDITHYATGEPVAKISRGNAGIIRRDIRKADQARKALRKIPIHDLVKRAAKAGELYLNGTLPLGDGSQTAEEFVKAQSSTTGMPENMCRANMQKNHFVLAEMENILEALTRGLDLEVLQRGYGEERGVTVSFQAQAPALGLVLPSNSPGVHTLWLPVIPMQVGLLLKPGSQEPWTPYRLTAAFIEAGIPPEAISVFPGPTEMGAALLETCPRSLIFGGAETIQRYAGNPRVQAHGPGFSKVLIAEDKIDNWEEYVDLLVESIYSNGGRSCINCSSIWVPRHGRAIAEAIAERLGKIEPLGPEDPEAGLAAFTNPAIAKAVSGMIDNDLTPPGVEEMTAKYHPNGRLIEEERYAHLLPTLLYSNSPEPEVCKREYMFPFSTVVECPQEEMLKRMGPTLICTAITDNPELRNALLDSTEIDRINLGPIATNRINWLQPHEGNIVDFLYRSRACQIVS</sequence>
<dbReference type="InterPro" id="IPR016161">
    <property type="entry name" value="Ald_DH/histidinol_DH"/>
</dbReference>
<evidence type="ECO:0000313" key="5">
    <source>
        <dbReference type="EMBL" id="QDU59708.1"/>
    </source>
</evidence>
<keyword evidence="3" id="KW-0520">NAD</keyword>
<dbReference type="AlphaFoldDB" id="A0A518AYA4"/>
<evidence type="ECO:0000256" key="1">
    <source>
        <dbReference type="ARBA" id="ARBA00009986"/>
    </source>
</evidence>
<dbReference type="InterPro" id="IPR016162">
    <property type="entry name" value="Ald_DH_N"/>
</dbReference>
<protein>
    <submittedName>
        <fullName evidence="5">Succinate-semialdehyde dehydrogenase [NADP(+)] 2</fullName>
        <ecNumber evidence="5">1.2.1.79</ecNumber>
    </submittedName>
</protein>
<dbReference type="PANTHER" id="PTHR43720:SF2">
    <property type="entry name" value="2-AMINOMUCONIC SEMIALDEHYDE DEHYDROGENASE"/>
    <property type="match status" value="1"/>
</dbReference>
<dbReference type="SUPFAM" id="SSF53720">
    <property type="entry name" value="ALDH-like"/>
    <property type="match status" value="1"/>
</dbReference>
<evidence type="ECO:0000256" key="3">
    <source>
        <dbReference type="ARBA" id="ARBA00023027"/>
    </source>
</evidence>
<proteinExistence type="inferred from homology"/>
<dbReference type="RefSeq" id="WP_145254411.1">
    <property type="nucleotide sequence ID" value="NZ_CP036279.1"/>
</dbReference>
<dbReference type="EMBL" id="CP036279">
    <property type="protein sequence ID" value="QDU59708.1"/>
    <property type="molecule type" value="Genomic_DNA"/>
</dbReference>
<name>A0A518AYA4_9BACT</name>
<organism evidence="5 6">
    <name type="scientific">Kolteria novifilia</name>
    <dbReference type="NCBI Taxonomy" id="2527975"/>
    <lineage>
        <taxon>Bacteria</taxon>
        <taxon>Pseudomonadati</taxon>
        <taxon>Planctomycetota</taxon>
        <taxon>Planctomycetia</taxon>
        <taxon>Kolteriales</taxon>
        <taxon>Kolteriaceae</taxon>
        <taxon>Kolteria</taxon>
    </lineage>
</organism>
<evidence type="ECO:0000259" key="4">
    <source>
        <dbReference type="Pfam" id="PF00171"/>
    </source>
</evidence>
<keyword evidence="2 5" id="KW-0560">Oxidoreductase</keyword>
<reference evidence="5 6" key="1">
    <citation type="submission" date="2019-02" db="EMBL/GenBank/DDBJ databases">
        <title>Deep-cultivation of Planctomycetes and their phenomic and genomic characterization uncovers novel biology.</title>
        <authorList>
            <person name="Wiegand S."/>
            <person name="Jogler M."/>
            <person name="Boedeker C."/>
            <person name="Pinto D."/>
            <person name="Vollmers J."/>
            <person name="Rivas-Marin E."/>
            <person name="Kohn T."/>
            <person name="Peeters S.H."/>
            <person name="Heuer A."/>
            <person name="Rast P."/>
            <person name="Oberbeckmann S."/>
            <person name="Bunk B."/>
            <person name="Jeske O."/>
            <person name="Meyerdierks A."/>
            <person name="Storesund J.E."/>
            <person name="Kallscheuer N."/>
            <person name="Luecker S."/>
            <person name="Lage O.M."/>
            <person name="Pohl T."/>
            <person name="Merkel B.J."/>
            <person name="Hornburger P."/>
            <person name="Mueller R.-W."/>
            <person name="Bruemmer F."/>
            <person name="Labrenz M."/>
            <person name="Spormann A.M."/>
            <person name="Op den Camp H."/>
            <person name="Overmann J."/>
            <person name="Amann R."/>
            <person name="Jetten M.S.M."/>
            <person name="Mascher T."/>
            <person name="Medema M.H."/>
            <person name="Devos D.P."/>
            <person name="Kaster A.-K."/>
            <person name="Ovreas L."/>
            <person name="Rohde M."/>
            <person name="Galperin M.Y."/>
            <person name="Jogler C."/>
        </authorList>
    </citation>
    <scope>NUCLEOTIDE SEQUENCE [LARGE SCALE GENOMIC DNA]</scope>
    <source>
        <strain evidence="5 6">Pan216</strain>
    </source>
</reference>
<dbReference type="GO" id="GO:0036243">
    <property type="term" value="F:succinate-semialdehyde dehydrogenase (NADP+) activity"/>
    <property type="evidence" value="ECO:0007669"/>
    <property type="project" value="UniProtKB-EC"/>
</dbReference>
<gene>
    <name evidence="5" type="primary">gabD2_1</name>
    <name evidence="5" type="ORF">Pan216_05400</name>
</gene>
<dbReference type="PANTHER" id="PTHR43720">
    <property type="entry name" value="2-AMINOMUCONIC SEMIALDEHYDE DEHYDROGENASE"/>
    <property type="match status" value="1"/>
</dbReference>
<dbReference type="Pfam" id="PF00171">
    <property type="entry name" value="Aldedh"/>
    <property type="match status" value="1"/>
</dbReference>
<dbReference type="Gene3D" id="3.40.605.10">
    <property type="entry name" value="Aldehyde Dehydrogenase, Chain A, domain 1"/>
    <property type="match status" value="1"/>
</dbReference>
<accession>A0A518AYA4</accession>
<dbReference type="InterPro" id="IPR016163">
    <property type="entry name" value="Ald_DH_C"/>
</dbReference>
<dbReference type="OrthoDB" id="229416at2"/>
<dbReference type="InterPro" id="IPR015590">
    <property type="entry name" value="Aldehyde_DH_dom"/>
</dbReference>
<comment type="similarity">
    <text evidence="1">Belongs to the aldehyde dehydrogenase family.</text>
</comment>
<evidence type="ECO:0000256" key="2">
    <source>
        <dbReference type="ARBA" id="ARBA00023002"/>
    </source>
</evidence>
<dbReference type="Gene3D" id="3.40.309.10">
    <property type="entry name" value="Aldehyde Dehydrogenase, Chain A, domain 2"/>
    <property type="match status" value="1"/>
</dbReference>
<dbReference type="Proteomes" id="UP000317093">
    <property type="component" value="Chromosome"/>
</dbReference>
<evidence type="ECO:0000313" key="6">
    <source>
        <dbReference type="Proteomes" id="UP000317093"/>
    </source>
</evidence>
<dbReference type="EC" id="1.2.1.79" evidence="5"/>
<keyword evidence="6" id="KW-1185">Reference proteome</keyword>
<feature type="domain" description="Aldehyde dehydrogenase" evidence="4">
    <location>
        <begin position="18"/>
        <end position="406"/>
    </location>
</feature>